<proteinExistence type="predicted"/>
<feature type="non-terminal residue" evidence="1">
    <location>
        <position position="1"/>
    </location>
</feature>
<reference evidence="1" key="1">
    <citation type="submission" date="2020-04" db="EMBL/GenBank/DDBJ databases">
        <title>A chromosome-scale assembly and high-density genetic map of the yellow drum (Nibea albiflora) genome.</title>
        <authorList>
            <person name="Xu D."/>
            <person name="Zhang W."/>
            <person name="Chen R."/>
            <person name="Tan P."/>
            <person name="Wang L."/>
            <person name="Song H."/>
            <person name="Tian L."/>
            <person name="Zhu Q."/>
            <person name="Wang B."/>
        </authorList>
    </citation>
    <scope>NUCLEOTIDE SEQUENCE</scope>
    <source>
        <strain evidence="1">ZJHYS-2018</strain>
    </source>
</reference>
<name>A0ACB7EH06_NIBAL</name>
<comment type="caution">
    <text evidence="1">The sequence shown here is derived from an EMBL/GenBank/DDBJ whole genome shotgun (WGS) entry which is preliminary data.</text>
</comment>
<dbReference type="EMBL" id="CM024795">
    <property type="protein sequence ID" value="KAG8001047.1"/>
    <property type="molecule type" value="Genomic_DNA"/>
</dbReference>
<gene>
    <name evidence="1" type="primary">PDCD7</name>
    <name evidence="1" type="ORF">GBF38_004838</name>
</gene>
<evidence type="ECO:0000313" key="1">
    <source>
        <dbReference type="EMBL" id="KAG8001047.1"/>
    </source>
</evidence>
<accession>A0ACB7EH06</accession>
<dbReference type="Proteomes" id="UP000805704">
    <property type="component" value="Chromosome 7"/>
</dbReference>
<organism evidence="1 2">
    <name type="scientific">Nibea albiflora</name>
    <name type="common">Yellow drum</name>
    <name type="synonym">Corvina albiflora</name>
    <dbReference type="NCBI Taxonomy" id="240163"/>
    <lineage>
        <taxon>Eukaryota</taxon>
        <taxon>Metazoa</taxon>
        <taxon>Chordata</taxon>
        <taxon>Craniata</taxon>
        <taxon>Vertebrata</taxon>
        <taxon>Euteleostomi</taxon>
        <taxon>Actinopterygii</taxon>
        <taxon>Neopterygii</taxon>
        <taxon>Teleostei</taxon>
        <taxon>Neoteleostei</taxon>
        <taxon>Acanthomorphata</taxon>
        <taxon>Eupercaria</taxon>
        <taxon>Sciaenidae</taxon>
        <taxon>Nibea</taxon>
    </lineage>
</organism>
<sequence length="1047" mass="117959">YRSLQSSTESTTLTCAINSTRSWTDTPKLITLFRDKATKTGKIAEELAKLMRIYDLQSADGPDLTDTPVALLTVVTDDTTDAALLSPESICIVVEDEILQQQRRQRKRKLIVVYDMADTYHHPPSDNQQPPVSNSGYLETPYSANGHPPSAAHGPTLPDPTAQRWTPSQEYDGGHPYGFRCDFPAPSSAGVAFGGPCLAYSYGYDLSVPCPQSRHFPNMVPTAPGNTHGSKGASAFQTFPQKYELDSILKQQQHGYEGFFESGAPFGCPLFPPQDKDRTRAEHEAVQGKQDQKWLRRFLQSSDKTSRIPQTAQQQQCCVPELRQGLYTAALLVSQLAKSCETLRNNVENDSVWIDSYLMALNVKRQLQDKLTVFNDSWCLDSWKGKLSCVVRKRSQRLRARKSLQMEEKENKECTSAREAVIDTWRMKQIRQVEEKKKEQELKLAADTVLAEVRKKQADVKRMQDVMRSLEKLRRLRKEAASRKGIITEQECEESFNSQLQQLRCVLIRRTAVYSAEEKALMVMLEGEQEKEKRRENEKQVKKERERLLHRKHTVDIMLFGDEPSVDSVLQPFREYYTQAEHSLHTLLQIRREWDVFVVASDHPDGTPVPESWILPEPPSGPAWASALHTADTKSDTAQLTPASHGTKADVANEENVSGELCSMDDVPLRMPQGASQEAKEDVKVFVPDYLTILQETEYEFSLEKWVITGLQSGFTNQQLPQHSSTSGVLPSCPPYWMMFSSPQQSRLASRHCSDFWEPNPRQRSHSLNPAVLLSKFVISDSEDEGESATEKATTRLSVKACSGGECAAALCQRGQRTPQGAFVPDLLNPSACLSSLLHQCRKNLRQCSLTVLDTPKQHDPNKDIQSKSPSSNRAIETRTLNTKAKTVEKLPSMNNHNTTHMNSIRPDSCRNTTSYPGLPSSGLETSAELLSALSPEERELLRAITAEGYTLHTAINALQKMGQQTPEQILSYLLACDHLCQLGYDKAQVEEALEMFQNCETKAKEFLHLLSQFIEMGFQQNAIKEVLLIHENHRERALEELMMRVA</sequence>
<keyword evidence="2" id="KW-1185">Reference proteome</keyword>
<evidence type="ECO:0000313" key="2">
    <source>
        <dbReference type="Proteomes" id="UP000805704"/>
    </source>
</evidence>
<protein>
    <submittedName>
        <fullName evidence="1">Programmed cell death protein 7</fullName>
    </submittedName>
</protein>